<proteinExistence type="predicted"/>
<gene>
    <name evidence="2" type="ORF">GCM10007096_12650</name>
</gene>
<comment type="caution">
    <text evidence="2">The sequence shown here is derived from an EMBL/GenBank/DDBJ whole genome shotgun (WGS) entry which is preliminary data.</text>
</comment>
<dbReference type="AlphaFoldDB" id="A0A8J3EM22"/>
<dbReference type="InterPro" id="IPR001279">
    <property type="entry name" value="Metallo-B-lactamas"/>
</dbReference>
<dbReference type="EMBL" id="BMFV01000007">
    <property type="protein sequence ID" value="GGH78750.1"/>
    <property type="molecule type" value="Genomic_DNA"/>
</dbReference>
<evidence type="ECO:0000313" key="2">
    <source>
        <dbReference type="EMBL" id="GGH78750.1"/>
    </source>
</evidence>
<dbReference type="SMART" id="SM00849">
    <property type="entry name" value="Lactamase_B"/>
    <property type="match status" value="1"/>
</dbReference>
<feature type="domain" description="Metallo-beta-lactamase" evidence="1">
    <location>
        <begin position="22"/>
        <end position="227"/>
    </location>
</feature>
<reference evidence="2" key="1">
    <citation type="journal article" date="2014" name="Int. J. Syst. Evol. Microbiol.">
        <title>Complete genome sequence of Corynebacterium casei LMG S-19264T (=DSM 44701T), isolated from a smear-ripened cheese.</title>
        <authorList>
            <consortium name="US DOE Joint Genome Institute (JGI-PGF)"/>
            <person name="Walter F."/>
            <person name="Albersmeier A."/>
            <person name="Kalinowski J."/>
            <person name="Ruckert C."/>
        </authorList>
    </citation>
    <scope>NUCLEOTIDE SEQUENCE</scope>
    <source>
        <strain evidence="2">CGMCC 1.12777</strain>
    </source>
</reference>
<evidence type="ECO:0000313" key="3">
    <source>
        <dbReference type="Proteomes" id="UP000656813"/>
    </source>
</evidence>
<protein>
    <submittedName>
        <fullName evidence="2">Hydrolase</fullName>
    </submittedName>
</protein>
<name>A0A8J3EM22_9BACL</name>
<dbReference type="Proteomes" id="UP000656813">
    <property type="component" value="Unassembled WGS sequence"/>
</dbReference>
<dbReference type="RefSeq" id="WP_188496558.1">
    <property type="nucleotide sequence ID" value="NZ_BMFV01000007.1"/>
</dbReference>
<dbReference type="PANTHER" id="PTHR42951:SF15">
    <property type="entry name" value="METALLO-BETA-LACTAMASE SUPERFAMILY PROTEIN"/>
    <property type="match status" value="1"/>
</dbReference>
<keyword evidence="3" id="KW-1185">Reference proteome</keyword>
<reference evidence="2" key="2">
    <citation type="submission" date="2020-09" db="EMBL/GenBank/DDBJ databases">
        <authorList>
            <person name="Sun Q."/>
            <person name="Zhou Y."/>
        </authorList>
    </citation>
    <scope>NUCLEOTIDE SEQUENCE</scope>
    <source>
        <strain evidence="2">CGMCC 1.12777</strain>
    </source>
</reference>
<dbReference type="Pfam" id="PF00753">
    <property type="entry name" value="Lactamase_B"/>
    <property type="match status" value="1"/>
</dbReference>
<sequence>MKIAKGVDTIDLTMNMGEHAMQIHPTLVWDDQDVVLIDTGVPGQLAAIQAEMKKAGVPFERLNKIIITHQDFDHIGSLPEILAAADHPIEVYAHRVDKPYIEGDKPLIKFDADQMLKRFESLPEAEREKATKLFGKAPQAPVNTTLEDNEELSFCGGITVIYTPGHTPGHISLYLNESKTLITGDAFVSNDGKMLGPNVAVTPDMAAAVDSLKKFLNFDIEQVVCYHGGLCKENVRGQLEEIANKTY</sequence>
<dbReference type="CDD" id="cd07721">
    <property type="entry name" value="yflN-like_MBL-fold"/>
    <property type="match status" value="1"/>
</dbReference>
<dbReference type="PANTHER" id="PTHR42951">
    <property type="entry name" value="METALLO-BETA-LACTAMASE DOMAIN-CONTAINING"/>
    <property type="match status" value="1"/>
</dbReference>
<evidence type="ECO:0000259" key="1">
    <source>
        <dbReference type="SMART" id="SM00849"/>
    </source>
</evidence>
<accession>A0A8J3EM22</accession>
<dbReference type="InterPro" id="IPR036866">
    <property type="entry name" value="RibonucZ/Hydroxyglut_hydro"/>
</dbReference>
<dbReference type="SUPFAM" id="SSF56281">
    <property type="entry name" value="Metallo-hydrolase/oxidoreductase"/>
    <property type="match status" value="1"/>
</dbReference>
<organism evidence="2 3">
    <name type="scientific">Pullulanibacillus pueri</name>
    <dbReference type="NCBI Taxonomy" id="1437324"/>
    <lineage>
        <taxon>Bacteria</taxon>
        <taxon>Bacillati</taxon>
        <taxon>Bacillota</taxon>
        <taxon>Bacilli</taxon>
        <taxon>Bacillales</taxon>
        <taxon>Sporolactobacillaceae</taxon>
        <taxon>Pullulanibacillus</taxon>
    </lineage>
</organism>
<dbReference type="Gene3D" id="3.60.15.10">
    <property type="entry name" value="Ribonuclease Z/Hydroxyacylglutathione hydrolase-like"/>
    <property type="match status" value="1"/>
</dbReference>
<keyword evidence="2" id="KW-0378">Hydrolase</keyword>
<dbReference type="GO" id="GO:0016787">
    <property type="term" value="F:hydrolase activity"/>
    <property type="evidence" value="ECO:0007669"/>
    <property type="project" value="UniProtKB-KW"/>
</dbReference>
<dbReference type="InterPro" id="IPR050855">
    <property type="entry name" value="NDM-1-like"/>
</dbReference>